<keyword evidence="2" id="KW-0540">Nuclease</keyword>
<gene>
    <name evidence="2" type="primary">pdeM</name>
    <name evidence="2" type="ORF">KTO63_05935</name>
</gene>
<dbReference type="Pfam" id="PF00149">
    <property type="entry name" value="Metallophos"/>
    <property type="match status" value="1"/>
</dbReference>
<dbReference type="RefSeq" id="WP_217790329.1">
    <property type="nucleotide sequence ID" value="NZ_JAHSPG010000003.1"/>
</dbReference>
<accession>A0A9E2S830</accession>
<dbReference type="GO" id="GO:0016874">
    <property type="term" value="F:ligase activity"/>
    <property type="evidence" value="ECO:0007669"/>
    <property type="project" value="UniProtKB-KW"/>
</dbReference>
<dbReference type="EC" id="3.1.-.-" evidence="2"/>
<reference evidence="2" key="1">
    <citation type="submission" date="2021-06" db="EMBL/GenBank/DDBJ databases">
        <authorList>
            <person name="Huq M.A."/>
        </authorList>
    </citation>
    <scope>NUCLEOTIDE SEQUENCE</scope>
    <source>
        <strain evidence="2">MAH-26</strain>
    </source>
</reference>
<dbReference type="InterPro" id="IPR026336">
    <property type="entry name" value="PdeM-like"/>
</dbReference>
<sequence>MQAPIKYTLREQTLWLSSQRVIYWEEAKALLLSDLHFGKTGHFRKEGIAVPQNMYKEDLQRLFQLIQFFKPEQLIIVGDMFHSSANKEMDFFRRWRSDFDSLHIQLVKGNHDILKDDLYRQMGISVCDSDITTCTADDDGAFLFTHDIAAVDFEAVDKYVFSGHIHPGVRINGLGKQSLAFPCFYFGEQFAVLPAFSKFTGFARIDIYKEDDVFALVNDSVIRVN</sequence>
<dbReference type="PANTHER" id="PTHR39323">
    <property type="entry name" value="BLR1149 PROTEIN"/>
    <property type="match status" value="1"/>
</dbReference>
<organism evidence="2 3">
    <name type="scientific">Pinibacter aurantiacus</name>
    <dbReference type="NCBI Taxonomy" id="2851599"/>
    <lineage>
        <taxon>Bacteria</taxon>
        <taxon>Pseudomonadati</taxon>
        <taxon>Bacteroidota</taxon>
        <taxon>Chitinophagia</taxon>
        <taxon>Chitinophagales</taxon>
        <taxon>Chitinophagaceae</taxon>
        <taxon>Pinibacter</taxon>
    </lineage>
</organism>
<dbReference type="Proteomes" id="UP000812270">
    <property type="component" value="Unassembled WGS sequence"/>
</dbReference>
<keyword evidence="3" id="KW-1185">Reference proteome</keyword>
<keyword evidence="2" id="KW-0436">Ligase</keyword>
<proteinExistence type="predicted"/>
<feature type="domain" description="Calcineurin-like phosphoesterase" evidence="1">
    <location>
        <begin position="29"/>
        <end position="119"/>
    </location>
</feature>
<dbReference type="InterPro" id="IPR024173">
    <property type="entry name" value="Pesterase_MJ0037-like"/>
</dbReference>
<dbReference type="EMBL" id="JAHSPG010000003">
    <property type="protein sequence ID" value="MBV4356683.1"/>
    <property type="molecule type" value="Genomic_DNA"/>
</dbReference>
<dbReference type="InterPro" id="IPR004843">
    <property type="entry name" value="Calcineurin-like_PHP"/>
</dbReference>
<dbReference type="NCBIfam" id="TIGR04123">
    <property type="entry name" value="P_estr_lig_assc"/>
    <property type="match status" value="1"/>
</dbReference>
<evidence type="ECO:0000313" key="2">
    <source>
        <dbReference type="EMBL" id="MBV4356683.1"/>
    </source>
</evidence>
<dbReference type="PIRSF" id="PIRSF000887">
    <property type="entry name" value="Pesterase_MJ0037"/>
    <property type="match status" value="1"/>
</dbReference>
<evidence type="ECO:0000313" key="3">
    <source>
        <dbReference type="Proteomes" id="UP000812270"/>
    </source>
</evidence>
<dbReference type="GO" id="GO:0016787">
    <property type="term" value="F:hydrolase activity"/>
    <property type="evidence" value="ECO:0007669"/>
    <property type="project" value="UniProtKB-KW"/>
</dbReference>
<dbReference type="PANTHER" id="PTHR39323:SF1">
    <property type="entry name" value="BLR1149 PROTEIN"/>
    <property type="match status" value="1"/>
</dbReference>
<dbReference type="GO" id="GO:0004519">
    <property type="term" value="F:endonuclease activity"/>
    <property type="evidence" value="ECO:0007669"/>
    <property type="project" value="UniProtKB-KW"/>
</dbReference>
<keyword evidence="2" id="KW-0378">Hydrolase</keyword>
<protein>
    <submittedName>
        <fullName evidence="2">Ligase-associated DNA damage response endonuclease PdeM</fullName>
        <ecNumber evidence="2">3.1.-.-</ecNumber>
    </submittedName>
</protein>
<evidence type="ECO:0000259" key="1">
    <source>
        <dbReference type="Pfam" id="PF00149"/>
    </source>
</evidence>
<comment type="caution">
    <text evidence="2">The sequence shown here is derived from an EMBL/GenBank/DDBJ whole genome shotgun (WGS) entry which is preliminary data.</text>
</comment>
<name>A0A9E2S830_9BACT</name>
<dbReference type="AlphaFoldDB" id="A0A9E2S830"/>
<keyword evidence="2" id="KW-0255">Endonuclease</keyword>